<organism evidence="2 3">
    <name type="scientific">Coniosporium apollinis (strain CBS 100218)</name>
    <name type="common">Rock-inhabiting black yeast</name>
    <dbReference type="NCBI Taxonomy" id="1168221"/>
    <lineage>
        <taxon>Eukaryota</taxon>
        <taxon>Fungi</taxon>
        <taxon>Dikarya</taxon>
        <taxon>Ascomycota</taxon>
        <taxon>Pezizomycotina</taxon>
        <taxon>Dothideomycetes</taxon>
        <taxon>Dothideomycetes incertae sedis</taxon>
        <taxon>Coniosporium</taxon>
    </lineage>
</organism>
<dbReference type="Proteomes" id="UP000016924">
    <property type="component" value="Unassembled WGS sequence"/>
</dbReference>
<name>R7YVJ9_CONA1</name>
<proteinExistence type="predicted"/>
<feature type="region of interest" description="Disordered" evidence="1">
    <location>
        <begin position="25"/>
        <end position="78"/>
    </location>
</feature>
<reference evidence="3" key="1">
    <citation type="submission" date="2012-06" db="EMBL/GenBank/DDBJ databases">
        <title>The genome sequence of Coniosporium apollinis CBS 100218.</title>
        <authorList>
            <consortium name="The Broad Institute Genome Sequencing Platform"/>
            <person name="Cuomo C."/>
            <person name="Gorbushina A."/>
            <person name="Noack S."/>
            <person name="Walker B."/>
            <person name="Young S.K."/>
            <person name="Zeng Q."/>
            <person name="Gargeya S."/>
            <person name="Fitzgerald M."/>
            <person name="Haas B."/>
            <person name="Abouelleil A."/>
            <person name="Alvarado L."/>
            <person name="Arachchi H.M."/>
            <person name="Berlin A.M."/>
            <person name="Chapman S.B."/>
            <person name="Goldberg J."/>
            <person name="Griggs A."/>
            <person name="Gujja S."/>
            <person name="Hansen M."/>
            <person name="Howarth C."/>
            <person name="Imamovic A."/>
            <person name="Larimer J."/>
            <person name="McCowan C."/>
            <person name="Montmayeur A."/>
            <person name="Murphy C."/>
            <person name="Neiman D."/>
            <person name="Pearson M."/>
            <person name="Priest M."/>
            <person name="Roberts A."/>
            <person name="Saif S."/>
            <person name="Shea T."/>
            <person name="Sisk P."/>
            <person name="Sykes S."/>
            <person name="Wortman J."/>
            <person name="Nusbaum C."/>
            <person name="Birren B."/>
        </authorList>
    </citation>
    <scope>NUCLEOTIDE SEQUENCE [LARGE SCALE GENOMIC DNA]</scope>
    <source>
        <strain evidence="3">CBS 100218</strain>
    </source>
</reference>
<dbReference type="AlphaFoldDB" id="R7YVJ9"/>
<evidence type="ECO:0000256" key="1">
    <source>
        <dbReference type="SAM" id="MobiDB-lite"/>
    </source>
</evidence>
<evidence type="ECO:0000313" key="3">
    <source>
        <dbReference type="Proteomes" id="UP000016924"/>
    </source>
</evidence>
<evidence type="ECO:0008006" key="4">
    <source>
        <dbReference type="Google" id="ProtNLM"/>
    </source>
</evidence>
<dbReference type="RefSeq" id="XP_007780988.1">
    <property type="nucleotide sequence ID" value="XM_007782798.1"/>
</dbReference>
<dbReference type="eggNOG" id="ENOG502SFRS">
    <property type="taxonomic scope" value="Eukaryota"/>
</dbReference>
<gene>
    <name evidence="2" type="ORF">W97_04910</name>
</gene>
<sequence length="243" mass="26271">MADVARRNLAADHVGLRTAEADYARQVDRQRSRRVRTVEDDPGRYRGRFGTPGRRPPGSLGRHQPSAKPESGVGEETPSYTMEVINQPPASARAGMILGSTVTARLRRSDGRPYTEASELAGLFAVATLAVIGPDGATEMVAPGVLTGPRLVDSVRRLPESEGVASDTVGYASFPNLIIRQEGTYRIVISLIRMGGTPPQMQGGSSVQAVYTRHISVERNPASGMQLGEQSLITLRWRDSFTE</sequence>
<protein>
    <recommendedName>
        <fullName evidence="4">Velvet domain-containing protein</fullName>
    </recommendedName>
</protein>
<evidence type="ECO:0000313" key="2">
    <source>
        <dbReference type="EMBL" id="EON65671.1"/>
    </source>
</evidence>
<feature type="compositionally biased region" description="Basic and acidic residues" evidence="1">
    <location>
        <begin position="25"/>
        <end position="44"/>
    </location>
</feature>
<dbReference type="EMBL" id="JH767575">
    <property type="protein sequence ID" value="EON65671.1"/>
    <property type="molecule type" value="Genomic_DNA"/>
</dbReference>
<dbReference type="Gene3D" id="2.60.40.3960">
    <property type="entry name" value="Velvet domain"/>
    <property type="match status" value="1"/>
</dbReference>
<accession>R7YVJ9</accession>
<dbReference type="HOGENOM" id="CLU_1142547_0_0_1"/>
<dbReference type="OrthoDB" id="5399926at2759"/>
<feature type="compositionally biased region" description="Low complexity" evidence="1">
    <location>
        <begin position="48"/>
        <end position="58"/>
    </location>
</feature>
<keyword evidence="3" id="KW-1185">Reference proteome</keyword>
<dbReference type="GeneID" id="19902221"/>
<dbReference type="InterPro" id="IPR038491">
    <property type="entry name" value="Velvet_dom_sf"/>
</dbReference>